<evidence type="ECO:0000256" key="4">
    <source>
        <dbReference type="PROSITE-ProRule" id="PRU00169"/>
    </source>
</evidence>
<accession>B6BN76</accession>
<dbReference type="InterPro" id="IPR003594">
    <property type="entry name" value="HATPase_dom"/>
</dbReference>
<dbReference type="InterPro" id="IPR000014">
    <property type="entry name" value="PAS"/>
</dbReference>
<dbReference type="PRINTS" id="PR00344">
    <property type="entry name" value="BCTRLSENSOR"/>
</dbReference>
<dbReference type="InterPro" id="IPR001789">
    <property type="entry name" value="Sig_transdc_resp-reg_receiver"/>
</dbReference>
<dbReference type="EMBL" id="AFRZ01000001">
    <property type="protein sequence ID" value="EHP30944.1"/>
    <property type="molecule type" value="Genomic_DNA"/>
</dbReference>
<keyword evidence="8" id="KW-1185">Reference proteome</keyword>
<dbReference type="InterPro" id="IPR004358">
    <property type="entry name" value="Sig_transdc_His_kin-like_C"/>
</dbReference>
<feature type="domain" description="Histidine kinase" evidence="5">
    <location>
        <begin position="417"/>
        <end position="632"/>
    </location>
</feature>
<evidence type="ECO:0000259" key="5">
    <source>
        <dbReference type="PROSITE" id="PS50109"/>
    </source>
</evidence>
<feature type="modified residue" description="4-aspartylphosphate" evidence="4">
    <location>
        <position position="176"/>
    </location>
</feature>
<dbReference type="Pfam" id="PF00072">
    <property type="entry name" value="Response_reg"/>
    <property type="match status" value="1"/>
</dbReference>
<dbReference type="HOGENOM" id="CLU_000445_133_3_7"/>
<dbReference type="OrthoDB" id="9794419at2"/>
<dbReference type="Gene3D" id="3.40.50.2300">
    <property type="match status" value="2"/>
</dbReference>
<evidence type="ECO:0000256" key="3">
    <source>
        <dbReference type="ARBA" id="ARBA00022553"/>
    </source>
</evidence>
<evidence type="ECO:0000313" key="7">
    <source>
        <dbReference type="EMBL" id="EHP30944.1"/>
    </source>
</evidence>
<evidence type="ECO:0000256" key="1">
    <source>
        <dbReference type="ARBA" id="ARBA00000085"/>
    </source>
</evidence>
<dbReference type="SUPFAM" id="SSF55874">
    <property type="entry name" value="ATPase domain of HSP90 chaperone/DNA topoisomerase II/histidine kinase"/>
    <property type="match status" value="1"/>
</dbReference>
<dbReference type="InterPro" id="IPR003661">
    <property type="entry name" value="HisK_dim/P_dom"/>
</dbReference>
<dbReference type="AlphaFoldDB" id="B6BN76"/>
<dbReference type="SUPFAM" id="SSF52172">
    <property type="entry name" value="CheY-like"/>
    <property type="match status" value="2"/>
</dbReference>
<protein>
    <recommendedName>
        <fullName evidence="2">histidine kinase</fullName>
        <ecNumber evidence="2">2.7.13.3</ecNumber>
    </recommendedName>
</protein>
<comment type="catalytic activity">
    <reaction evidence="1">
        <text>ATP + protein L-histidine = ADP + protein N-phospho-L-histidine.</text>
        <dbReference type="EC" id="2.7.13.3"/>
    </reaction>
</comment>
<dbReference type="SUPFAM" id="SSF55785">
    <property type="entry name" value="PYP-like sensor domain (PAS domain)"/>
    <property type="match status" value="1"/>
</dbReference>
<evidence type="ECO:0000313" key="8">
    <source>
        <dbReference type="Proteomes" id="UP000006431"/>
    </source>
</evidence>
<feature type="domain" description="Response regulatory" evidence="6">
    <location>
        <begin position="126"/>
        <end position="243"/>
    </location>
</feature>
<keyword evidence="7" id="KW-0418">Kinase</keyword>
<dbReference type="Gene3D" id="3.30.450.20">
    <property type="entry name" value="PAS domain"/>
    <property type="match status" value="1"/>
</dbReference>
<keyword evidence="7" id="KW-0808">Transferase</keyword>
<organism evidence="7 8">
    <name type="scientific">Sulfurimonas gotlandica (strain DSM 19862 / JCM 16533 / GD1)</name>
    <dbReference type="NCBI Taxonomy" id="929558"/>
    <lineage>
        <taxon>Bacteria</taxon>
        <taxon>Pseudomonadati</taxon>
        <taxon>Campylobacterota</taxon>
        <taxon>Epsilonproteobacteria</taxon>
        <taxon>Campylobacterales</taxon>
        <taxon>Sulfurimonadaceae</taxon>
        <taxon>Sulfurimonas</taxon>
    </lineage>
</organism>
<proteinExistence type="predicted"/>
<dbReference type="InterPro" id="IPR036890">
    <property type="entry name" value="HATPase_C_sf"/>
</dbReference>
<dbReference type="SMART" id="SM00387">
    <property type="entry name" value="HATPase_c"/>
    <property type="match status" value="1"/>
</dbReference>
<dbReference type="PATRIC" id="fig|929558.5.peg.2411"/>
<dbReference type="PANTHER" id="PTHR43547:SF2">
    <property type="entry name" value="HYBRID SIGNAL TRANSDUCTION HISTIDINE KINASE C"/>
    <property type="match status" value="1"/>
</dbReference>
<sequence length="639" mass="73077">MTKKKLAVIFEESKTIQLFYKNLITPLGYEVLSVGSFTELKDLLNKDTAVDLALISLDSDDKPEVTVKYVVKKGIPVILLSGEENPKIRENLVKEDVVDYIDKFSISNAEDTVKLLKRLEINQYETILVVDDSALFRLMISNLLRRHKFHVLEAEDGKIALNILNKNPDINLVITDYEMPNMNGLELIKSVRNNHKLKDIPMIVISSVDAQSTIVDCMKHGANDYLHKPFSKGEFYSRLYITLTYKENMDLVAEQKEVYEKLFYQSSNATVIMEDNKYIDCNEAVLKLLKLENKEAILNKKPCDFSPERQPDGSLSSDIMKKIINESIMHYEWEHLKSDSTSVIVDVIRTQIPIKGKEVLHVLLHDITAMKKLESDLESLNLSLEQRVREEVKKNEEQSSHMLQQSRLAQMGEMISMIAHQWRQPLASISAISGTLTLDIMMDQYKADFFQERLESINELSQHLSSTIDDFRGFFKEEKIIKKIEIKELINSSIDIIGPTLKTKNINIKLIFNEDITVETYINEVRQVLLNILKNAEDILQDKEINDAFICISGYKDEEYVYLVVEDNAGGVPDDIIKNIFEPYFSTKIAKDGTGLGLYMSKTIIEDHCKGSLKVENSEDGARFTIALPINTKEIINAQ</sequence>
<dbReference type="Gene3D" id="3.30.565.10">
    <property type="entry name" value="Histidine kinase-like ATPase, C-terminal domain"/>
    <property type="match status" value="1"/>
</dbReference>
<dbReference type="RefSeq" id="WP_008339720.1">
    <property type="nucleotide sequence ID" value="NZ_AFRZ01000001.1"/>
</dbReference>
<comment type="caution">
    <text evidence="7">The sequence shown here is derived from an EMBL/GenBank/DDBJ whole genome shotgun (WGS) entry which is preliminary data.</text>
</comment>
<dbReference type="GO" id="GO:0000155">
    <property type="term" value="F:phosphorelay sensor kinase activity"/>
    <property type="evidence" value="ECO:0007669"/>
    <property type="project" value="InterPro"/>
</dbReference>
<dbReference type="Proteomes" id="UP000006431">
    <property type="component" value="Unassembled WGS sequence"/>
</dbReference>
<dbReference type="eggNOG" id="COG4191">
    <property type="taxonomic scope" value="Bacteria"/>
</dbReference>
<dbReference type="InterPro" id="IPR011006">
    <property type="entry name" value="CheY-like_superfamily"/>
</dbReference>
<dbReference type="PANTHER" id="PTHR43547">
    <property type="entry name" value="TWO-COMPONENT HISTIDINE KINASE"/>
    <property type="match status" value="1"/>
</dbReference>
<dbReference type="InterPro" id="IPR036097">
    <property type="entry name" value="HisK_dim/P_sf"/>
</dbReference>
<dbReference type="SMART" id="SM00448">
    <property type="entry name" value="REC"/>
    <property type="match status" value="1"/>
</dbReference>
<dbReference type="eggNOG" id="COG3706">
    <property type="taxonomic scope" value="Bacteria"/>
</dbReference>
<keyword evidence="3 4" id="KW-0597">Phosphoprotein</keyword>
<accession>H1FZ60</accession>
<dbReference type="PROSITE" id="PS50109">
    <property type="entry name" value="HIS_KIN"/>
    <property type="match status" value="1"/>
</dbReference>
<dbReference type="Pfam" id="PF13426">
    <property type="entry name" value="PAS_9"/>
    <property type="match status" value="1"/>
</dbReference>
<dbReference type="SUPFAM" id="SSF47384">
    <property type="entry name" value="Homodimeric domain of signal transducing histidine kinase"/>
    <property type="match status" value="1"/>
</dbReference>
<dbReference type="Gene3D" id="1.10.287.130">
    <property type="match status" value="1"/>
</dbReference>
<reference evidence="7 8" key="1">
    <citation type="journal article" date="2012" name="Proc. Natl. Acad. Sci. U.S.A.">
        <title>Genome and physiology of a model Epsilonproteobacterium responsible for sulfide detoxification in marine oxygen depletion zones.</title>
        <authorList>
            <person name="Grote J."/>
            <person name="Schott T."/>
            <person name="Bruckner C.G."/>
            <person name="Glockner F.O."/>
            <person name="Jost G."/>
            <person name="Teeling H."/>
            <person name="Labrenz M."/>
            <person name="Jurgens K."/>
        </authorList>
    </citation>
    <scope>NUCLEOTIDE SEQUENCE [LARGE SCALE GENOMIC DNA]</scope>
    <source>
        <strain evidence="7 8">GD1</strain>
    </source>
</reference>
<dbReference type="InterPro" id="IPR005467">
    <property type="entry name" value="His_kinase_dom"/>
</dbReference>
<dbReference type="Pfam" id="PF02518">
    <property type="entry name" value="HATPase_c"/>
    <property type="match status" value="1"/>
</dbReference>
<dbReference type="PROSITE" id="PS50110">
    <property type="entry name" value="RESPONSE_REGULATORY"/>
    <property type="match status" value="1"/>
</dbReference>
<dbReference type="CDD" id="cd00082">
    <property type="entry name" value="HisKA"/>
    <property type="match status" value="1"/>
</dbReference>
<evidence type="ECO:0000259" key="6">
    <source>
        <dbReference type="PROSITE" id="PS50110"/>
    </source>
</evidence>
<evidence type="ECO:0000256" key="2">
    <source>
        <dbReference type="ARBA" id="ARBA00012438"/>
    </source>
</evidence>
<name>B6BN76_SULGG</name>
<dbReference type="EC" id="2.7.13.3" evidence="2"/>
<dbReference type="InterPro" id="IPR035965">
    <property type="entry name" value="PAS-like_dom_sf"/>
</dbReference>
<dbReference type="Pfam" id="PF00512">
    <property type="entry name" value="HisKA"/>
    <property type="match status" value="1"/>
</dbReference>
<gene>
    <name evidence="7" type="ORF">SMGD1_2421</name>
</gene>
<dbReference type="STRING" id="929558.SMGD1_2421"/>
<dbReference type="eggNOG" id="COG3852">
    <property type="taxonomic scope" value="Bacteria"/>
</dbReference>